<dbReference type="EMBL" id="JASWJB010000027">
    <property type="protein sequence ID" value="KAK2609089.1"/>
    <property type="molecule type" value="Genomic_DNA"/>
</dbReference>
<dbReference type="Proteomes" id="UP001251528">
    <property type="component" value="Unassembled WGS sequence"/>
</dbReference>
<evidence type="ECO:0000313" key="2">
    <source>
        <dbReference type="EMBL" id="KAK2609089.1"/>
    </source>
</evidence>
<keyword evidence="3" id="KW-1185">Reference proteome</keyword>
<accession>A0AAJ0CVA6</accession>
<feature type="compositionally biased region" description="Basic and acidic residues" evidence="1">
    <location>
        <begin position="1"/>
        <end position="10"/>
    </location>
</feature>
<evidence type="ECO:0000313" key="3">
    <source>
        <dbReference type="Proteomes" id="UP001251528"/>
    </source>
</evidence>
<feature type="compositionally biased region" description="Basic residues" evidence="1">
    <location>
        <begin position="79"/>
        <end position="92"/>
    </location>
</feature>
<reference evidence="2" key="1">
    <citation type="submission" date="2023-06" db="EMBL/GenBank/DDBJ databases">
        <title>Conoideocrella luteorostrata (Hypocreales: Clavicipitaceae), a potential biocontrol fungus for elongate hemlock scale in United States Christmas tree production areas.</title>
        <authorList>
            <person name="Barrett H."/>
            <person name="Lovett B."/>
            <person name="Macias A.M."/>
            <person name="Stajich J.E."/>
            <person name="Kasson M.T."/>
        </authorList>
    </citation>
    <scope>NUCLEOTIDE SEQUENCE</scope>
    <source>
        <strain evidence="2">ARSEF 14590</strain>
    </source>
</reference>
<evidence type="ECO:0000256" key="1">
    <source>
        <dbReference type="SAM" id="MobiDB-lite"/>
    </source>
</evidence>
<proteinExistence type="predicted"/>
<feature type="region of interest" description="Disordered" evidence="1">
    <location>
        <begin position="1"/>
        <end position="28"/>
    </location>
</feature>
<protein>
    <submittedName>
        <fullName evidence="2">Uncharacterized protein</fullName>
    </submittedName>
</protein>
<feature type="region of interest" description="Disordered" evidence="1">
    <location>
        <begin position="79"/>
        <end position="105"/>
    </location>
</feature>
<dbReference type="AlphaFoldDB" id="A0AAJ0CVA6"/>
<gene>
    <name evidence="2" type="ORF">QQS21_002316</name>
</gene>
<sequence length="192" mass="21652">MAMNPERIRMLEQTADQPLEPLPPPPDIKSIRITGANLLAFQEDDKNWNRPRRHTSIEAEAVVPPRKRSYDTFIEKMAKHRRLDKQPRRGGKPPKFPSPPPANHHTAHLANLLRTRPLHLILEPTATKKGAPSAVTYKHHVTNAGLVLTESIWKLSNLSVLRLPTLAEAESGFPPLQRPLTRVARGELLEDV</sequence>
<organism evidence="2 3">
    <name type="scientific">Conoideocrella luteorostrata</name>
    <dbReference type="NCBI Taxonomy" id="1105319"/>
    <lineage>
        <taxon>Eukaryota</taxon>
        <taxon>Fungi</taxon>
        <taxon>Dikarya</taxon>
        <taxon>Ascomycota</taxon>
        <taxon>Pezizomycotina</taxon>
        <taxon>Sordariomycetes</taxon>
        <taxon>Hypocreomycetidae</taxon>
        <taxon>Hypocreales</taxon>
        <taxon>Clavicipitaceae</taxon>
        <taxon>Conoideocrella</taxon>
    </lineage>
</organism>
<name>A0AAJ0CVA6_9HYPO</name>
<comment type="caution">
    <text evidence="2">The sequence shown here is derived from an EMBL/GenBank/DDBJ whole genome shotgun (WGS) entry which is preliminary data.</text>
</comment>